<reference evidence="1 2" key="1">
    <citation type="journal article" date="2013" name="Curr. Biol.">
        <title>The Genome of the Foraminiferan Reticulomyxa filosa.</title>
        <authorList>
            <person name="Glockner G."/>
            <person name="Hulsmann N."/>
            <person name="Schleicher M."/>
            <person name="Noegel A.A."/>
            <person name="Eichinger L."/>
            <person name="Gallinger C."/>
            <person name="Pawlowski J."/>
            <person name="Sierra R."/>
            <person name="Euteneuer U."/>
            <person name="Pillet L."/>
            <person name="Moustafa A."/>
            <person name="Platzer M."/>
            <person name="Groth M."/>
            <person name="Szafranski K."/>
            <person name="Schliwa M."/>
        </authorList>
    </citation>
    <scope>NUCLEOTIDE SEQUENCE [LARGE SCALE GENOMIC DNA]</scope>
</reference>
<evidence type="ECO:0000313" key="1">
    <source>
        <dbReference type="EMBL" id="ETN98912.1"/>
    </source>
</evidence>
<keyword evidence="2" id="KW-1185">Reference proteome</keyword>
<evidence type="ECO:0000313" key="2">
    <source>
        <dbReference type="Proteomes" id="UP000023152"/>
    </source>
</evidence>
<comment type="caution">
    <text evidence="1">The sequence shown here is derived from an EMBL/GenBank/DDBJ whole genome shotgun (WGS) entry which is preliminary data.</text>
</comment>
<dbReference type="EMBL" id="ASPP01045420">
    <property type="protein sequence ID" value="ETN98912.1"/>
    <property type="molecule type" value="Genomic_DNA"/>
</dbReference>
<sequence length="195" mass="23210">MASYDEINSNTLRANSSLLIHLHCLTHPELLPLLLQQAFVIIFPKYMHKPKIRRNHTILVELHNQLCKTHKPTRLFDVFHFFGESINEFAIPLCKNILNLNEKEQFGLFAKRRIEDRDDHSPDWNQDNEDINCARMEESIRQYFPEVFCFLSTIACDMYIERKDHDFEDSLYEVKSTEEFFWSKNGVPLIHSLCY</sequence>
<proteinExistence type="predicted"/>
<accession>X6LA78</accession>
<dbReference type="Proteomes" id="UP000023152">
    <property type="component" value="Unassembled WGS sequence"/>
</dbReference>
<dbReference type="AlphaFoldDB" id="X6LA78"/>
<protein>
    <submittedName>
        <fullName evidence="1">Uncharacterized protein</fullName>
    </submittedName>
</protein>
<name>X6LA78_RETFI</name>
<organism evidence="1 2">
    <name type="scientific">Reticulomyxa filosa</name>
    <dbReference type="NCBI Taxonomy" id="46433"/>
    <lineage>
        <taxon>Eukaryota</taxon>
        <taxon>Sar</taxon>
        <taxon>Rhizaria</taxon>
        <taxon>Retaria</taxon>
        <taxon>Foraminifera</taxon>
        <taxon>Monothalamids</taxon>
        <taxon>Reticulomyxidae</taxon>
        <taxon>Reticulomyxa</taxon>
    </lineage>
</organism>
<gene>
    <name evidence="1" type="ORF">RFI_38574</name>
</gene>